<dbReference type="Pfam" id="PF01871">
    <property type="entry name" value="AMMECR1"/>
    <property type="match status" value="1"/>
</dbReference>
<dbReference type="PANTHER" id="PTHR13016:SF0">
    <property type="entry name" value="AMME SYNDROME CANDIDATE GENE 1 PROTEIN"/>
    <property type="match status" value="1"/>
</dbReference>
<dbReference type="EMBL" id="BTFZ01000012">
    <property type="protein sequence ID" value="GMM37593.1"/>
    <property type="molecule type" value="Genomic_DNA"/>
</dbReference>
<dbReference type="InterPro" id="IPR036071">
    <property type="entry name" value="AMMECR1_dom_sf"/>
</dbReference>
<comment type="caution">
    <text evidence="2">The sequence shown here is derived from an EMBL/GenBank/DDBJ whole genome shotgun (WGS) entry which is preliminary data.</text>
</comment>
<evidence type="ECO:0000259" key="1">
    <source>
        <dbReference type="PROSITE" id="PS51112"/>
    </source>
</evidence>
<gene>
    <name evidence="2" type="ORF">DASC09_049180</name>
</gene>
<sequence length="209" mass="24040">MSLPGSPYVAYAFEILYSKLHRIRPPLSLSSFKSCYGVPISHRTEKHPLFVTWNIIVGSEKELRGCIGTFSPMEIQSGIKEFALTAAFQDNRFDPIELEELEELSCDITLLKDFEKVEDIWDWDLGTHGIRISFTYHNRLRSATFLPDVAVEQNWDKETTMRYLVAKGGGPRSITDFGKLDISLTRYKGEKSHITYSEFKEIRKRAVSH</sequence>
<dbReference type="Gene3D" id="3.30.700.20">
    <property type="entry name" value="Hypothetical protein ph0010, domain 1"/>
    <property type="match status" value="1"/>
</dbReference>
<protein>
    <recommendedName>
        <fullName evidence="1">AMMECR1 domain-containing protein</fullName>
    </recommendedName>
</protein>
<proteinExistence type="predicted"/>
<accession>A0AAV5QRP9</accession>
<dbReference type="SUPFAM" id="SSF143447">
    <property type="entry name" value="AMMECR1-like"/>
    <property type="match status" value="1"/>
</dbReference>
<reference evidence="2 3" key="1">
    <citation type="journal article" date="2023" name="Elife">
        <title>Identification of key yeast species and microbe-microbe interactions impacting larval growth of Drosophila in the wild.</title>
        <authorList>
            <person name="Mure A."/>
            <person name="Sugiura Y."/>
            <person name="Maeda R."/>
            <person name="Honda K."/>
            <person name="Sakurai N."/>
            <person name="Takahashi Y."/>
            <person name="Watada M."/>
            <person name="Katoh T."/>
            <person name="Gotoh A."/>
            <person name="Gotoh Y."/>
            <person name="Taniguchi I."/>
            <person name="Nakamura K."/>
            <person name="Hayashi T."/>
            <person name="Katayama T."/>
            <person name="Uemura T."/>
            <person name="Hattori Y."/>
        </authorList>
    </citation>
    <scope>NUCLEOTIDE SEQUENCE [LARGE SCALE GENOMIC DNA]</scope>
    <source>
        <strain evidence="2 3">SC-9</strain>
    </source>
</reference>
<dbReference type="AlphaFoldDB" id="A0AAV5QRP9"/>
<organism evidence="2 3">
    <name type="scientific">Saccharomycopsis crataegensis</name>
    <dbReference type="NCBI Taxonomy" id="43959"/>
    <lineage>
        <taxon>Eukaryota</taxon>
        <taxon>Fungi</taxon>
        <taxon>Dikarya</taxon>
        <taxon>Ascomycota</taxon>
        <taxon>Saccharomycotina</taxon>
        <taxon>Saccharomycetes</taxon>
        <taxon>Saccharomycopsidaceae</taxon>
        <taxon>Saccharomycopsis</taxon>
    </lineage>
</organism>
<dbReference type="GeneID" id="90075568"/>
<keyword evidence="3" id="KW-1185">Reference proteome</keyword>
<feature type="domain" description="AMMECR1" evidence="1">
    <location>
        <begin position="3"/>
        <end position="203"/>
    </location>
</feature>
<dbReference type="PROSITE" id="PS51112">
    <property type="entry name" value="AMMECR1"/>
    <property type="match status" value="1"/>
</dbReference>
<dbReference type="PANTHER" id="PTHR13016">
    <property type="entry name" value="AMMECR1 HOMOLOG"/>
    <property type="match status" value="1"/>
</dbReference>
<dbReference type="Proteomes" id="UP001360560">
    <property type="component" value="Unassembled WGS sequence"/>
</dbReference>
<dbReference type="NCBIfam" id="TIGR00296">
    <property type="entry name" value="TIGR00296 family protein"/>
    <property type="match status" value="1"/>
</dbReference>
<evidence type="ECO:0000313" key="3">
    <source>
        <dbReference type="Proteomes" id="UP001360560"/>
    </source>
</evidence>
<dbReference type="InterPro" id="IPR002733">
    <property type="entry name" value="AMMECR1_domain"/>
</dbReference>
<dbReference type="RefSeq" id="XP_064854589.1">
    <property type="nucleotide sequence ID" value="XM_064998517.1"/>
</dbReference>
<dbReference type="InterPro" id="IPR023473">
    <property type="entry name" value="AMMECR1"/>
</dbReference>
<dbReference type="InterPro" id="IPR027485">
    <property type="entry name" value="AMMECR1_N"/>
</dbReference>
<name>A0AAV5QRP9_9ASCO</name>
<evidence type="ECO:0000313" key="2">
    <source>
        <dbReference type="EMBL" id="GMM37593.1"/>
    </source>
</evidence>